<dbReference type="GO" id="GO:0003677">
    <property type="term" value="F:DNA binding"/>
    <property type="evidence" value="ECO:0007669"/>
    <property type="project" value="UniProtKB-UniRule"/>
</dbReference>
<gene>
    <name evidence="13" type="primary">Mo04548</name>
    <name evidence="13" type="ORF">E5Q_04548</name>
</gene>
<evidence type="ECO:0000256" key="9">
    <source>
        <dbReference type="RuleBase" id="RU000682"/>
    </source>
</evidence>
<evidence type="ECO:0000256" key="6">
    <source>
        <dbReference type="ARBA" id="ARBA00023136"/>
    </source>
</evidence>
<evidence type="ECO:0000256" key="5">
    <source>
        <dbReference type="ARBA" id="ARBA00022989"/>
    </source>
</evidence>
<comment type="pathway">
    <text evidence="7">Steroid metabolism; ergosterol biosynthesis.</text>
</comment>
<dbReference type="GO" id="GO:0006696">
    <property type="term" value="P:ergosterol biosynthetic process"/>
    <property type="evidence" value="ECO:0007669"/>
    <property type="project" value="TreeGrafter"/>
</dbReference>
<dbReference type="eggNOG" id="KOG4143">
    <property type="taxonomic scope" value="Eukaryota"/>
</dbReference>
<dbReference type="AlphaFoldDB" id="G7E4V8"/>
<keyword evidence="3 11" id="KW-0812">Transmembrane</keyword>
<dbReference type="SMART" id="SM00389">
    <property type="entry name" value="HOX"/>
    <property type="match status" value="1"/>
</dbReference>
<feature type="DNA-binding region" description="Homeobox" evidence="8">
    <location>
        <begin position="497"/>
        <end position="556"/>
    </location>
</feature>
<feature type="region of interest" description="Disordered" evidence="10">
    <location>
        <begin position="904"/>
        <end position="926"/>
    </location>
</feature>
<evidence type="ECO:0000256" key="3">
    <source>
        <dbReference type="ARBA" id="ARBA00022692"/>
    </source>
</evidence>
<evidence type="ECO:0000259" key="12">
    <source>
        <dbReference type="PROSITE" id="PS50071"/>
    </source>
</evidence>
<comment type="similarity">
    <text evidence="2">Belongs to the ERG2 family.</text>
</comment>
<reference evidence="13 14" key="2">
    <citation type="journal article" date="2012" name="Open Biol.">
        <title>Characteristics of nucleosomes and linker DNA regions on the genome of the basidiomycete Mixia osmundae revealed by mono- and dinucleosome mapping.</title>
        <authorList>
            <person name="Nishida H."/>
            <person name="Kondo S."/>
            <person name="Matsumoto T."/>
            <person name="Suzuki Y."/>
            <person name="Yoshikawa H."/>
            <person name="Taylor T.D."/>
            <person name="Sugiyama J."/>
        </authorList>
    </citation>
    <scope>NUCLEOTIDE SEQUENCE [LARGE SCALE GENOMIC DNA]</scope>
    <source>
        <strain evidence="14">CBS 9802 / IAM 14324 / JCM 22182 / KY 12970</strain>
    </source>
</reference>
<feature type="transmembrane region" description="Helical" evidence="11">
    <location>
        <begin position="48"/>
        <end position="68"/>
    </location>
</feature>
<dbReference type="InterPro" id="IPR006716">
    <property type="entry name" value="ERG2_sigma1_rcpt-like"/>
</dbReference>
<feature type="region of interest" description="Disordered" evidence="10">
    <location>
        <begin position="378"/>
        <end position="397"/>
    </location>
</feature>
<keyword evidence="8 9" id="KW-0238">DNA-binding</keyword>
<dbReference type="SUPFAM" id="SSF46689">
    <property type="entry name" value="Homeodomain-like"/>
    <property type="match status" value="1"/>
</dbReference>
<dbReference type="OrthoDB" id="347124at2759"/>
<dbReference type="Pfam" id="PF00046">
    <property type="entry name" value="Homeodomain"/>
    <property type="match status" value="1"/>
</dbReference>
<dbReference type="EMBL" id="BABT02000146">
    <property type="protein sequence ID" value="GAA97868.1"/>
    <property type="molecule type" value="Genomic_DNA"/>
</dbReference>
<keyword evidence="6 11" id="KW-0472">Membrane</keyword>
<dbReference type="UniPathway" id="UPA00768"/>
<dbReference type="Gene3D" id="1.10.10.60">
    <property type="entry name" value="Homeodomain-like"/>
    <property type="match status" value="1"/>
</dbReference>
<evidence type="ECO:0000313" key="13">
    <source>
        <dbReference type="EMBL" id="GAA97868.1"/>
    </source>
</evidence>
<evidence type="ECO:0000256" key="11">
    <source>
        <dbReference type="SAM" id="Phobius"/>
    </source>
</evidence>
<keyword evidence="5 11" id="KW-1133">Transmembrane helix</keyword>
<keyword evidence="8 9" id="KW-0539">Nucleus</keyword>
<dbReference type="CDD" id="cd00086">
    <property type="entry name" value="homeodomain"/>
    <property type="match status" value="1"/>
</dbReference>
<evidence type="ECO:0000256" key="8">
    <source>
        <dbReference type="PROSITE-ProRule" id="PRU00108"/>
    </source>
</evidence>
<evidence type="ECO:0000256" key="1">
    <source>
        <dbReference type="ARBA" id="ARBA00004586"/>
    </source>
</evidence>
<dbReference type="Proteomes" id="UP000009131">
    <property type="component" value="Unassembled WGS sequence"/>
</dbReference>
<dbReference type="STRING" id="764103.G7E4V8"/>
<dbReference type="Pfam" id="PF04622">
    <property type="entry name" value="ERG2_Sigma1R"/>
    <property type="match status" value="1"/>
</dbReference>
<feature type="compositionally biased region" description="Polar residues" evidence="10">
    <location>
        <begin position="587"/>
        <end position="597"/>
    </location>
</feature>
<evidence type="ECO:0000313" key="14">
    <source>
        <dbReference type="Proteomes" id="UP000009131"/>
    </source>
</evidence>
<sequence>MFDATVVRLLTVPPKRMSQSQVKATTFRPQPKGAAIPVRQAQEGSRPWLSILFLLSLTALSLVGLYALDGIRDRFYIFEPAKLHQTALKAIQAHPNDTRAIIDSIVADLRTDLPGHAISQTEEWVFNNAGGAMGAMYIIHASVTEYLIVFGTPLGTEGHTGRHTADDYFHILEGEQWAFSAGSLEREVYPAGSVHHLPRGTVKQYKMHENCFALELAQGWIPLMLPFGLADILFSTLDFPTFYHTVRITARETIRNLLAGKEISPSEVKSKEGISLPCLELVLQERLWERLEVLYAHSAPRAPSTVARRGMADLVKLVCNPSGCLPSDQHARLPTLEHSIPRSRSLTSMPGPAASVVLPLPPMDSSSTGQLHLRMFSPPLRPIMPPRTQSSDFERRPTQSVYTNRPILPHRPSQPAVTTLPPMLAEPLEALACKWHAANSTNVNLGTLSLCSDAASKDASPVEQTSVTTARAPVAVSLPAVAAIPPVPAVAEIGKRVKKSRRRTTVFELTTLEAAFALDALPDGTTREALARECGMSPKEVQIWQKAKRDSATWNAHDSGAITPVMSRSNSQSSSISASSLAKTASTEPSSQLSATQETHKVWDASKSASEDSKASSSPCSLRPPRLTVDTANIIRRPVPLQRTPTVNAIWTDLGRASPTIYRNDERARSVSPFAGRASLSRSNSFTSYLAIPQSATVQSNTPAAFAAEIGRSRSAGAASLTRAISFPSALPSPVLVLPDSDGTDAPPRPGLLRRRSSNVSLSVADDGRARLGDDDVMSDTTDILPIRSPTLTDWQSKTLCDRMESDPPSVTEADTKSKLRTNRPSKALAELMLNAPRAKLHPMLDDVASRPRKHAGEAECAFVQLDHVAKKARLSQATSVSCLRRAGSENAIPQLKVKQQITKARSAEPAAKPLRGPEPAAPKKASLASLVAAAAAEIASEEDLASAQLLLSLGVST</sequence>
<keyword evidence="14" id="KW-1185">Reference proteome</keyword>
<feature type="region of interest" description="Disordered" evidence="10">
    <location>
        <begin position="560"/>
        <end position="625"/>
    </location>
</feature>
<evidence type="ECO:0000256" key="4">
    <source>
        <dbReference type="ARBA" id="ARBA00022824"/>
    </source>
</evidence>
<organism evidence="13 14">
    <name type="scientific">Mixia osmundae (strain CBS 9802 / IAM 14324 / JCM 22182 / KY 12970)</name>
    <dbReference type="NCBI Taxonomy" id="764103"/>
    <lineage>
        <taxon>Eukaryota</taxon>
        <taxon>Fungi</taxon>
        <taxon>Dikarya</taxon>
        <taxon>Basidiomycota</taxon>
        <taxon>Pucciniomycotina</taxon>
        <taxon>Mixiomycetes</taxon>
        <taxon>Mixiales</taxon>
        <taxon>Mixiaceae</taxon>
        <taxon>Mixia</taxon>
    </lineage>
</organism>
<dbReference type="HOGENOM" id="CLU_308175_0_0_1"/>
<protein>
    <recommendedName>
        <fullName evidence="12">Homeobox domain-containing protein</fullName>
    </recommendedName>
</protein>
<feature type="compositionally biased region" description="Basic and acidic residues" evidence="10">
    <location>
        <begin position="598"/>
        <end position="614"/>
    </location>
</feature>
<comment type="subcellular location">
    <subcellularLocation>
        <location evidence="1">Endoplasmic reticulum membrane</location>
    </subcellularLocation>
    <subcellularLocation>
        <location evidence="8 9">Nucleus</location>
    </subcellularLocation>
</comment>
<dbReference type="PROSITE" id="PS50071">
    <property type="entry name" value="HOMEOBOX_2"/>
    <property type="match status" value="1"/>
</dbReference>
<keyword evidence="8 9" id="KW-0371">Homeobox</keyword>
<evidence type="ECO:0000256" key="2">
    <source>
        <dbReference type="ARBA" id="ARBA00007141"/>
    </source>
</evidence>
<dbReference type="GO" id="GO:0005634">
    <property type="term" value="C:nucleus"/>
    <property type="evidence" value="ECO:0007669"/>
    <property type="project" value="UniProtKB-SubCell"/>
</dbReference>
<evidence type="ECO:0000256" key="10">
    <source>
        <dbReference type="SAM" id="MobiDB-lite"/>
    </source>
</evidence>
<accession>G7E4V8</accession>
<dbReference type="InParanoid" id="G7E4V8"/>
<keyword evidence="4" id="KW-0256">Endoplasmic reticulum</keyword>
<name>G7E4V8_MIXOS</name>
<evidence type="ECO:0000256" key="7">
    <source>
        <dbReference type="ARBA" id="ARBA00029435"/>
    </source>
</evidence>
<proteinExistence type="inferred from homology"/>
<feature type="compositionally biased region" description="Low complexity" evidence="10">
    <location>
        <begin position="615"/>
        <end position="625"/>
    </location>
</feature>
<dbReference type="PANTHER" id="PTHR10868:SF1">
    <property type="entry name" value="SIGMA NON-OPIOID INTRACELLULAR RECEPTOR 1"/>
    <property type="match status" value="1"/>
</dbReference>
<reference evidence="13 14" key="1">
    <citation type="journal article" date="2011" name="J. Gen. Appl. Microbiol.">
        <title>Draft genome sequencing of the enigmatic basidiomycete Mixia osmundae.</title>
        <authorList>
            <person name="Nishida H."/>
            <person name="Nagatsuka Y."/>
            <person name="Sugiyama J."/>
        </authorList>
    </citation>
    <scope>NUCLEOTIDE SEQUENCE [LARGE SCALE GENOMIC DNA]</scope>
    <source>
        <strain evidence="14">CBS 9802 / IAM 14324 / JCM 22182 / KY 12970</strain>
    </source>
</reference>
<feature type="compositionally biased region" description="Low complexity" evidence="10">
    <location>
        <begin position="567"/>
        <end position="586"/>
    </location>
</feature>
<dbReference type="InterPro" id="IPR001356">
    <property type="entry name" value="HD"/>
</dbReference>
<dbReference type="InterPro" id="IPR009057">
    <property type="entry name" value="Homeodomain-like_sf"/>
</dbReference>
<feature type="domain" description="Homeobox" evidence="12">
    <location>
        <begin position="495"/>
        <end position="555"/>
    </location>
</feature>
<dbReference type="GO" id="GO:0005789">
    <property type="term" value="C:endoplasmic reticulum membrane"/>
    <property type="evidence" value="ECO:0007669"/>
    <property type="project" value="UniProtKB-SubCell"/>
</dbReference>
<dbReference type="PANTHER" id="PTHR10868">
    <property type="entry name" value="SIGMA 1-TYPE OPIOID RECEPTOR-RELATED"/>
    <property type="match status" value="1"/>
</dbReference>
<comment type="caution">
    <text evidence="13">The sequence shown here is derived from an EMBL/GenBank/DDBJ whole genome shotgun (WGS) entry which is preliminary data.</text>
</comment>